<comment type="caution">
    <text evidence="2">The sequence shown here is derived from an EMBL/GenBank/DDBJ whole genome shotgun (WGS) entry which is preliminary data.</text>
</comment>
<evidence type="ECO:0000313" key="3">
    <source>
        <dbReference type="Proteomes" id="UP000483094"/>
    </source>
</evidence>
<proteinExistence type="predicted"/>
<dbReference type="Gene3D" id="3.40.50.720">
    <property type="entry name" value="NAD(P)-binding Rossmann-like Domain"/>
    <property type="match status" value="1"/>
</dbReference>
<feature type="non-terminal residue" evidence="2">
    <location>
        <position position="1"/>
    </location>
</feature>
<dbReference type="PANTHER" id="PTHR43796">
    <property type="entry name" value="CARBOXYNORSPERMIDINE SYNTHASE"/>
    <property type="match status" value="1"/>
</dbReference>
<dbReference type="AlphaFoldDB" id="A0A6G2DCS6"/>
<dbReference type="Gene3D" id="3.30.360.10">
    <property type="entry name" value="Dihydrodipicolinate Reductase, domain 2"/>
    <property type="match status" value="1"/>
</dbReference>
<evidence type="ECO:0000313" key="2">
    <source>
        <dbReference type="EMBL" id="MTV74339.1"/>
    </source>
</evidence>
<gene>
    <name evidence="2" type="ORF">GM540_10215</name>
</gene>
<dbReference type="EMBL" id="WNHQ01001036">
    <property type="protein sequence ID" value="MTV74339.1"/>
    <property type="molecule type" value="Genomic_DNA"/>
</dbReference>
<organism evidence="2 3">
    <name type="scientific">Streptococcus pneumoniae</name>
    <dbReference type="NCBI Taxonomy" id="1313"/>
    <lineage>
        <taxon>Bacteria</taxon>
        <taxon>Bacillati</taxon>
        <taxon>Bacillota</taxon>
        <taxon>Bacilli</taxon>
        <taxon>Lactobacillales</taxon>
        <taxon>Streptococcaceae</taxon>
        <taxon>Streptococcus</taxon>
    </lineage>
</organism>
<dbReference type="Proteomes" id="UP000483094">
    <property type="component" value="Unassembled WGS sequence"/>
</dbReference>
<sequence>PRTVGKTNIGCIFTGVKDGVEKTIYIYNVCDHQECYAEVGSQAISYTTGVPAMIGTKLVMNGTWKQAGVYNLEELDPDPFMEALNEYGLPWVVVENPQMVD</sequence>
<dbReference type="PANTHER" id="PTHR43796:SF2">
    <property type="entry name" value="CARBOXYNORSPERMIDINE SYNTHASE"/>
    <property type="match status" value="1"/>
</dbReference>
<feature type="domain" description="Saccharopine dehydrogenase-like C-terminal" evidence="1">
    <location>
        <begin position="15"/>
        <end position="89"/>
    </location>
</feature>
<protein>
    <submittedName>
        <fullName evidence="2">Saccharopine dehydrogenase family protein</fullName>
    </submittedName>
</protein>
<reference evidence="2 3" key="1">
    <citation type="submission" date="2019-11" db="EMBL/GenBank/DDBJ databases">
        <title>Growth characteristics of pneumococcus vary with the chemical composition of the capsule and with environmental conditions.</title>
        <authorList>
            <person name="Tothpal A."/>
            <person name="Desobry K."/>
            <person name="Joshi S."/>
            <person name="Wyllie A.L."/>
            <person name="Weinberger D.M."/>
        </authorList>
    </citation>
    <scope>NUCLEOTIDE SEQUENCE [LARGE SCALE GENOMIC DNA]</scope>
    <source>
        <strain evidence="3">pnumococcus19F</strain>
    </source>
</reference>
<name>A0A6G2DCS6_STREE</name>
<dbReference type="InterPro" id="IPR032095">
    <property type="entry name" value="Sacchrp_dh-like_C"/>
</dbReference>
<dbReference type="Pfam" id="PF16653">
    <property type="entry name" value="Sacchrp_dh_C"/>
    <property type="match status" value="1"/>
</dbReference>
<evidence type="ECO:0000259" key="1">
    <source>
        <dbReference type="Pfam" id="PF16653"/>
    </source>
</evidence>
<accession>A0A6G2DCS6</accession>